<feature type="transmembrane region" description="Helical" evidence="1">
    <location>
        <begin position="283"/>
        <end position="303"/>
    </location>
</feature>
<keyword evidence="3" id="KW-1185">Reference proteome</keyword>
<keyword evidence="1" id="KW-1133">Transmembrane helix</keyword>
<evidence type="ECO:0000256" key="1">
    <source>
        <dbReference type="SAM" id="Phobius"/>
    </source>
</evidence>
<dbReference type="Ensembl" id="ENSOTST00005171675.1">
    <property type="protein sequence ID" value="ENSOTSP00005106222.1"/>
    <property type="gene ID" value="ENSOTSG00005074978.1"/>
</dbReference>
<organism evidence="2 3">
    <name type="scientific">Oncorhynchus tshawytscha</name>
    <name type="common">Chinook salmon</name>
    <name type="synonym">Salmo tshawytscha</name>
    <dbReference type="NCBI Taxonomy" id="74940"/>
    <lineage>
        <taxon>Eukaryota</taxon>
        <taxon>Metazoa</taxon>
        <taxon>Chordata</taxon>
        <taxon>Craniata</taxon>
        <taxon>Vertebrata</taxon>
        <taxon>Euteleostomi</taxon>
        <taxon>Actinopterygii</taxon>
        <taxon>Neopterygii</taxon>
        <taxon>Teleostei</taxon>
        <taxon>Protacanthopterygii</taxon>
        <taxon>Salmoniformes</taxon>
        <taxon>Salmonidae</taxon>
        <taxon>Salmoninae</taxon>
        <taxon>Oncorhynchus</taxon>
    </lineage>
</organism>
<proteinExistence type="predicted"/>
<feature type="transmembrane region" description="Helical" evidence="1">
    <location>
        <begin position="164"/>
        <end position="185"/>
    </location>
</feature>
<dbReference type="InterPro" id="IPR021836">
    <property type="entry name" value="DUF3429"/>
</dbReference>
<sequence length="312" mass="34585">MNIEKCNCQRQLMINGASSRRNQLCQNGHLPRDKCLEPHTDHCDRLSLSIQLISDINSVLNRQMLAGIFRRPILTAHKQMSWLSAGASAWVSDVSYSSCPLWPCRVSSARLLPKISDAVGLLRTQYFHSSAAKLKKRQQPEPPPRELDLLRYDMRDLGKSPKPALYLSLSSLIPFIAAPLVMAVTETYLPEVAFAQVAYGASILSFLGGARWGFAIPETSPAKPDWINLANSVVPSLLAWLAMLFSDTITPAAMMVIMGLGISLHYDLSLLPTYPSWFKALRTILSVVAFLSLVATLVLKGVYPEKIIFSEQ</sequence>
<feature type="transmembrane region" description="Helical" evidence="1">
    <location>
        <begin position="197"/>
        <end position="214"/>
    </location>
</feature>
<gene>
    <name evidence="2" type="primary">tmem69</name>
</gene>
<keyword evidence="1" id="KW-0812">Transmembrane</keyword>
<keyword evidence="1" id="KW-0472">Membrane</keyword>
<reference evidence="2" key="2">
    <citation type="submission" date="2025-08" db="UniProtKB">
        <authorList>
            <consortium name="Ensembl"/>
        </authorList>
    </citation>
    <scope>IDENTIFICATION</scope>
</reference>
<evidence type="ECO:0000313" key="3">
    <source>
        <dbReference type="Proteomes" id="UP000694402"/>
    </source>
</evidence>
<dbReference type="PANTHER" id="PTHR15887:SF1">
    <property type="entry name" value="TRANSMEMBRANE PROTEIN 69"/>
    <property type="match status" value="1"/>
</dbReference>
<protein>
    <submittedName>
        <fullName evidence="2">Transmembrane protein 69</fullName>
    </submittedName>
</protein>
<dbReference type="PANTHER" id="PTHR15887">
    <property type="entry name" value="TRANSMEMBRANE PROTEIN 69"/>
    <property type="match status" value="1"/>
</dbReference>
<accession>A0AAZ3NP58</accession>
<reference evidence="3" key="1">
    <citation type="journal article" date="2018" name="PLoS ONE">
        <title>Chinook salmon (Oncorhynchus tshawytscha) genome and transcriptome.</title>
        <authorList>
            <person name="Christensen K.A."/>
            <person name="Leong J.S."/>
            <person name="Sakhrani D."/>
            <person name="Biagi C.A."/>
            <person name="Minkley D.R."/>
            <person name="Withler R.E."/>
            <person name="Rondeau E.B."/>
            <person name="Koop B.F."/>
            <person name="Devlin R.H."/>
        </authorList>
    </citation>
    <scope>NUCLEOTIDE SEQUENCE [LARGE SCALE GENOMIC DNA]</scope>
</reference>
<reference evidence="2" key="3">
    <citation type="submission" date="2025-09" db="UniProtKB">
        <authorList>
            <consortium name="Ensembl"/>
        </authorList>
    </citation>
    <scope>IDENTIFICATION</scope>
</reference>
<dbReference type="GeneTree" id="ENSGT00390000015318"/>
<name>A0AAZ3NP58_ONCTS</name>
<dbReference type="AlphaFoldDB" id="A0AAZ3NP58"/>
<dbReference type="Pfam" id="PF11911">
    <property type="entry name" value="DUF3429"/>
    <property type="match status" value="1"/>
</dbReference>
<dbReference type="Proteomes" id="UP000694402">
    <property type="component" value="Unassembled WGS sequence"/>
</dbReference>
<evidence type="ECO:0000313" key="2">
    <source>
        <dbReference type="Ensembl" id="ENSOTSP00005106222.1"/>
    </source>
</evidence>